<dbReference type="InterPro" id="IPR043519">
    <property type="entry name" value="NT_sf"/>
</dbReference>
<dbReference type="InterPro" id="IPR007685">
    <property type="entry name" value="RelA_SpoT"/>
</dbReference>
<dbReference type="GO" id="GO:0042594">
    <property type="term" value="P:response to starvation"/>
    <property type="evidence" value="ECO:0007669"/>
    <property type="project" value="TreeGrafter"/>
</dbReference>
<comment type="caution">
    <text evidence="8">The sequence shown here is derived from an EMBL/GenBank/DDBJ whole genome shotgun (WGS) entry which is preliminary data.</text>
</comment>
<comment type="function">
    <text evidence="5">In eubacteria ppGpp (guanosine 3'-diphosphate 5'-diphosphate) is a mediator of the stringent response that coordinates a variety of cellular activities in response to changes in nutritional abundance.</text>
</comment>
<dbReference type="GO" id="GO:0008728">
    <property type="term" value="F:GTP diphosphokinase activity"/>
    <property type="evidence" value="ECO:0007669"/>
    <property type="project" value="TreeGrafter"/>
</dbReference>
<dbReference type="GO" id="GO:0005886">
    <property type="term" value="C:plasma membrane"/>
    <property type="evidence" value="ECO:0007669"/>
    <property type="project" value="TreeGrafter"/>
</dbReference>
<dbReference type="SMART" id="SM00954">
    <property type="entry name" value="RelA_SpoT"/>
    <property type="match status" value="1"/>
</dbReference>
<dbReference type="GO" id="GO:0008893">
    <property type="term" value="F:guanosine-3',5'-bis(diphosphate) 3'-diphosphatase activity"/>
    <property type="evidence" value="ECO:0007669"/>
    <property type="project" value="TreeGrafter"/>
</dbReference>
<keyword evidence="8" id="KW-0418">Kinase</keyword>
<dbReference type="CDD" id="cd01668">
    <property type="entry name" value="TGS_RSH"/>
    <property type="match status" value="1"/>
</dbReference>
<feature type="domain" description="ACT" evidence="6">
    <location>
        <begin position="672"/>
        <end position="743"/>
    </location>
</feature>
<evidence type="ECO:0000313" key="8">
    <source>
        <dbReference type="EMBL" id="TCP12167.1"/>
    </source>
</evidence>
<keyword evidence="8" id="KW-0808">Transferase</keyword>
<dbReference type="CDD" id="cd05399">
    <property type="entry name" value="NT_Rel-Spo_like"/>
    <property type="match status" value="1"/>
</dbReference>
<dbReference type="InterPro" id="IPR012676">
    <property type="entry name" value="TGS-like"/>
</dbReference>
<dbReference type="InterPro" id="IPR004811">
    <property type="entry name" value="RelA/Spo_fam"/>
</dbReference>
<dbReference type="Gene3D" id="3.30.460.10">
    <property type="entry name" value="Beta Polymerase, domain 2"/>
    <property type="match status" value="1"/>
</dbReference>
<sequence>MKSAVPEVAPTVPSAGPEAVVPLVTATAQALPEQLNALARARAFAEPLIAAENLETGENTLAHADAVAAILKTIGGSEAMQAACYLVHACMHLNRPEEVIAKAFGSHFATLAVETTKLMRVQAQARAVHPSVQQINDPAVQTENVRKMLLAFSRDLRVVMLRLASRLQTLRYHAASKRPVPPSISHEALHVFAPLANRLGIWQIKWEMEDLAFRFLEPDTYKEVARLLDEKRTGREVYMEQLRARVESELRARSISASVQGRPKHIYSIVKKMRGKSLNFDQLFDIRALRVVVPNVKDCYAALSWVHAQFESIAEEFDDYIARPKPNGYQSLHTVVRDEAGRAIEIQIRTQAMHDHAEHGVAAHWAYKEAGSKGYAGVSASGDYDAKIAVLRQLLAWERDLAGAPQQQGLFEDRIYVLTPEAAIVELPQGATPVDFAYAVHTSIGHRCRGARVNGAMVPLNTQLQNGQTVEVTTVKEGGPSRDWLNADLGYLNSSRGRAKARAWFNAKALNETVARGREAVEKLLQREGKTALRLDDLAAQLGFKSADALFEVVGKDEFSLRNIEILLRPPEPALQPDDYLLLRKARHTGKTPKGGILVVGVDSLMTQLAKCCKPAPPDEIQGFVTRGKGVSVHRVDCSNFREMAARNAERMIEVEWGTPKQAALASVYPVDVTVQAADRQGLLRDISEVFAKEKMNVVGVQTQSVKGIAWMTFTVEVSDAGRLKKVLGAVASVSGVRSARRR</sequence>
<dbReference type="Pfam" id="PF04607">
    <property type="entry name" value="RelA_SpoT"/>
    <property type="match status" value="1"/>
</dbReference>
<dbReference type="Gene3D" id="1.10.3210.10">
    <property type="entry name" value="Hypothetical protein af1432"/>
    <property type="match status" value="1"/>
</dbReference>
<comment type="similarity">
    <text evidence="5">Belongs to the relA/spoT family.</text>
</comment>
<evidence type="ECO:0000259" key="7">
    <source>
        <dbReference type="PROSITE" id="PS51880"/>
    </source>
</evidence>
<dbReference type="FunFam" id="3.30.460.10:FF:000001">
    <property type="entry name" value="GTP pyrophosphokinase RelA"/>
    <property type="match status" value="1"/>
</dbReference>
<dbReference type="Pfam" id="PF13291">
    <property type="entry name" value="ACT_4"/>
    <property type="match status" value="1"/>
</dbReference>
<evidence type="ECO:0000256" key="3">
    <source>
        <dbReference type="ARBA" id="ARBA00032407"/>
    </source>
</evidence>
<dbReference type="PANTHER" id="PTHR21262:SF31">
    <property type="entry name" value="GTP PYROPHOSPHOKINASE"/>
    <property type="match status" value="1"/>
</dbReference>
<accession>A0A4R2MX83</accession>
<dbReference type="SUPFAM" id="SSF81271">
    <property type="entry name" value="TGS-like"/>
    <property type="match status" value="1"/>
</dbReference>
<protein>
    <recommendedName>
        <fullName evidence="1">GTP pyrophosphokinase</fullName>
    </recommendedName>
    <alternativeName>
        <fullName evidence="3">(p)ppGpp synthase</fullName>
    </alternativeName>
    <alternativeName>
        <fullName evidence="2">ATP:GTP 3'-pyrophosphotransferase</fullName>
    </alternativeName>
    <alternativeName>
        <fullName evidence="4">ppGpp synthase I</fullName>
    </alternativeName>
</protein>
<feature type="domain" description="TGS" evidence="7">
    <location>
        <begin position="413"/>
        <end position="474"/>
    </location>
</feature>
<evidence type="ECO:0000256" key="4">
    <source>
        <dbReference type="ARBA" id="ARBA00033308"/>
    </source>
</evidence>
<dbReference type="SUPFAM" id="SSF81301">
    <property type="entry name" value="Nucleotidyltransferase"/>
    <property type="match status" value="1"/>
</dbReference>
<dbReference type="PANTHER" id="PTHR21262">
    <property type="entry name" value="GUANOSINE-3',5'-BIS DIPHOSPHATE 3'-PYROPHOSPHOHYDROLASE"/>
    <property type="match status" value="1"/>
</dbReference>
<dbReference type="NCBIfam" id="TIGR00691">
    <property type="entry name" value="spoT_relA"/>
    <property type="match status" value="1"/>
</dbReference>
<dbReference type="Pfam" id="PF13328">
    <property type="entry name" value="HD_4"/>
    <property type="match status" value="1"/>
</dbReference>
<dbReference type="Pfam" id="PF02824">
    <property type="entry name" value="TGS"/>
    <property type="match status" value="1"/>
</dbReference>
<dbReference type="PROSITE" id="PS51880">
    <property type="entry name" value="TGS"/>
    <property type="match status" value="1"/>
</dbReference>
<dbReference type="Gene3D" id="3.30.70.260">
    <property type="match status" value="1"/>
</dbReference>
<dbReference type="OrthoDB" id="9805041at2"/>
<dbReference type="Proteomes" id="UP000295182">
    <property type="component" value="Unassembled WGS sequence"/>
</dbReference>
<dbReference type="CDD" id="cd04876">
    <property type="entry name" value="ACT_RelA-SpoT"/>
    <property type="match status" value="1"/>
</dbReference>
<dbReference type="InterPro" id="IPR002912">
    <property type="entry name" value="ACT_dom"/>
</dbReference>
<dbReference type="FunFam" id="3.10.20.30:FF:000002">
    <property type="entry name" value="GTP pyrophosphokinase (RelA/SpoT)"/>
    <property type="match status" value="1"/>
</dbReference>
<dbReference type="SUPFAM" id="SSF55021">
    <property type="entry name" value="ACT-like"/>
    <property type="match status" value="1"/>
</dbReference>
<dbReference type="EMBL" id="SLXH01000039">
    <property type="protein sequence ID" value="TCP12167.1"/>
    <property type="molecule type" value="Genomic_DNA"/>
</dbReference>
<evidence type="ECO:0000256" key="2">
    <source>
        <dbReference type="ARBA" id="ARBA00029754"/>
    </source>
</evidence>
<dbReference type="GO" id="GO:0015949">
    <property type="term" value="P:nucleobase-containing small molecule interconversion"/>
    <property type="evidence" value="ECO:0007669"/>
    <property type="project" value="UniProtKB-ARBA"/>
</dbReference>
<organism evidence="8 9">
    <name type="scientific">Simplicispira metamorpha</name>
    <dbReference type="NCBI Taxonomy" id="80881"/>
    <lineage>
        <taxon>Bacteria</taxon>
        <taxon>Pseudomonadati</taxon>
        <taxon>Pseudomonadota</taxon>
        <taxon>Betaproteobacteria</taxon>
        <taxon>Burkholderiales</taxon>
        <taxon>Comamonadaceae</taxon>
        <taxon>Simplicispira</taxon>
    </lineage>
</organism>
<dbReference type="InterPro" id="IPR004095">
    <property type="entry name" value="TGS"/>
</dbReference>
<proteinExistence type="inferred from homology"/>
<evidence type="ECO:0000259" key="6">
    <source>
        <dbReference type="PROSITE" id="PS51671"/>
    </source>
</evidence>
<dbReference type="SUPFAM" id="SSF109604">
    <property type="entry name" value="HD-domain/PDEase-like"/>
    <property type="match status" value="1"/>
</dbReference>
<name>A0A4R2MX83_9BURK</name>
<dbReference type="RefSeq" id="WP_119014601.1">
    <property type="nucleotide sequence ID" value="NZ_QXNC01000043.1"/>
</dbReference>
<dbReference type="PROSITE" id="PS51671">
    <property type="entry name" value="ACT"/>
    <property type="match status" value="1"/>
</dbReference>
<evidence type="ECO:0000256" key="1">
    <source>
        <dbReference type="ARBA" id="ARBA00019852"/>
    </source>
</evidence>
<gene>
    <name evidence="8" type="ORF">EV674_1392</name>
</gene>
<dbReference type="Gene3D" id="3.10.20.30">
    <property type="match status" value="1"/>
</dbReference>
<dbReference type="InterPro" id="IPR033655">
    <property type="entry name" value="TGS_RelA/SpoT"/>
</dbReference>
<dbReference type="InterPro" id="IPR012675">
    <property type="entry name" value="Beta-grasp_dom_sf"/>
</dbReference>
<dbReference type="GO" id="GO:0015969">
    <property type="term" value="P:guanosine tetraphosphate metabolic process"/>
    <property type="evidence" value="ECO:0007669"/>
    <property type="project" value="InterPro"/>
</dbReference>
<dbReference type="AlphaFoldDB" id="A0A4R2MX83"/>
<evidence type="ECO:0000313" key="9">
    <source>
        <dbReference type="Proteomes" id="UP000295182"/>
    </source>
</evidence>
<keyword evidence="9" id="KW-1185">Reference proteome</keyword>
<dbReference type="GO" id="GO:0016301">
    <property type="term" value="F:kinase activity"/>
    <property type="evidence" value="ECO:0007669"/>
    <property type="project" value="UniProtKB-KW"/>
</dbReference>
<dbReference type="InterPro" id="IPR045865">
    <property type="entry name" value="ACT-like_dom_sf"/>
</dbReference>
<reference evidence="8 9" key="1">
    <citation type="submission" date="2019-03" db="EMBL/GenBank/DDBJ databases">
        <title>Genomic Encyclopedia of Type Strains, Phase IV (KMG-IV): sequencing the most valuable type-strain genomes for metagenomic binning, comparative biology and taxonomic classification.</title>
        <authorList>
            <person name="Goeker M."/>
        </authorList>
    </citation>
    <scope>NUCLEOTIDE SEQUENCE [LARGE SCALE GENOMIC DNA]</scope>
    <source>
        <strain evidence="8 9">DSM 1837</strain>
    </source>
</reference>
<evidence type="ECO:0000256" key="5">
    <source>
        <dbReference type="RuleBase" id="RU003847"/>
    </source>
</evidence>